<keyword evidence="3" id="KW-0012">Acyltransferase</keyword>
<dbReference type="PROSITE" id="PS51186">
    <property type="entry name" value="GNAT"/>
    <property type="match status" value="1"/>
</dbReference>
<dbReference type="Proteomes" id="UP000243876">
    <property type="component" value="Unassembled WGS sequence"/>
</dbReference>
<dbReference type="Gene3D" id="3.40.630.30">
    <property type="match status" value="1"/>
</dbReference>
<dbReference type="EMBL" id="CENE01000002">
    <property type="protein sequence ID" value="CEQ39092.1"/>
    <property type="molecule type" value="Genomic_DNA"/>
</dbReference>
<gene>
    <name evidence="5" type="primary">SPOSA6832_00581</name>
</gene>
<evidence type="ECO:0000256" key="1">
    <source>
        <dbReference type="ARBA" id="ARBA00008694"/>
    </source>
</evidence>
<sequence length="179" mass="19759">MSSSATPFALYPVTPSNSIHTVPALLRLIKALALYEKAPDAVEATEELLHRALFGDEGAAGRKYAECVLAYTGGSPDAGGRAVGMAVYFYTFSTWTGRGGLYLEDLFVEESMRGQGVGKALFRHLGTLCDELKLPRMDWVVLDWNTPAQDVYRRMGAVHKKEWWGMRLEGEALAQLARD</sequence>
<dbReference type="Pfam" id="PF00583">
    <property type="entry name" value="Acetyltransf_1"/>
    <property type="match status" value="1"/>
</dbReference>
<dbReference type="AlphaFoldDB" id="A0A0D6EGD8"/>
<dbReference type="PANTHER" id="PTHR10545">
    <property type="entry name" value="DIAMINE N-ACETYLTRANSFERASE"/>
    <property type="match status" value="1"/>
</dbReference>
<feature type="domain" description="N-acetyltransferase" evidence="4">
    <location>
        <begin position="32"/>
        <end position="179"/>
    </location>
</feature>
<evidence type="ECO:0000313" key="5">
    <source>
        <dbReference type="EMBL" id="CEQ39092.1"/>
    </source>
</evidence>
<protein>
    <submittedName>
        <fullName evidence="5">SPOSA6832_00581-mRNA-1:cds</fullName>
    </submittedName>
</protein>
<evidence type="ECO:0000256" key="3">
    <source>
        <dbReference type="ARBA" id="ARBA00023315"/>
    </source>
</evidence>
<accession>A0A0D6EGD8</accession>
<dbReference type="GO" id="GO:0008080">
    <property type="term" value="F:N-acetyltransferase activity"/>
    <property type="evidence" value="ECO:0007669"/>
    <property type="project" value="UniProtKB-ARBA"/>
</dbReference>
<reference evidence="6" key="1">
    <citation type="submission" date="2015-02" db="EMBL/GenBank/DDBJ databases">
        <authorList>
            <person name="Gon?alves P."/>
        </authorList>
    </citation>
    <scope>NUCLEOTIDE SEQUENCE [LARGE SCALE GENOMIC DNA]</scope>
</reference>
<dbReference type="InterPro" id="IPR016181">
    <property type="entry name" value="Acyl_CoA_acyltransferase"/>
</dbReference>
<keyword evidence="2" id="KW-0808">Transferase</keyword>
<evidence type="ECO:0000259" key="4">
    <source>
        <dbReference type="PROSITE" id="PS51186"/>
    </source>
</evidence>
<dbReference type="OrthoDB" id="7305308at2759"/>
<keyword evidence="6" id="KW-1185">Reference proteome</keyword>
<name>A0A0D6EGD8_SPOSA</name>
<organism evidence="5 6">
    <name type="scientific">Sporidiobolus salmonicolor</name>
    <name type="common">Yeast-like fungus</name>
    <name type="synonym">Sporobolomyces salmonicolor</name>
    <dbReference type="NCBI Taxonomy" id="5005"/>
    <lineage>
        <taxon>Eukaryota</taxon>
        <taxon>Fungi</taxon>
        <taxon>Dikarya</taxon>
        <taxon>Basidiomycota</taxon>
        <taxon>Pucciniomycotina</taxon>
        <taxon>Microbotryomycetes</taxon>
        <taxon>Sporidiobolales</taxon>
        <taxon>Sporidiobolaceae</taxon>
        <taxon>Sporobolomyces</taxon>
    </lineage>
</organism>
<evidence type="ECO:0000256" key="2">
    <source>
        <dbReference type="ARBA" id="ARBA00022679"/>
    </source>
</evidence>
<dbReference type="PANTHER" id="PTHR10545:SF29">
    <property type="entry name" value="GH14572P-RELATED"/>
    <property type="match status" value="1"/>
</dbReference>
<evidence type="ECO:0000313" key="6">
    <source>
        <dbReference type="Proteomes" id="UP000243876"/>
    </source>
</evidence>
<comment type="similarity">
    <text evidence="1">Belongs to the acetyltransferase family.</text>
</comment>
<dbReference type="InterPro" id="IPR000182">
    <property type="entry name" value="GNAT_dom"/>
</dbReference>
<dbReference type="CDD" id="cd04301">
    <property type="entry name" value="NAT_SF"/>
    <property type="match status" value="1"/>
</dbReference>
<dbReference type="SUPFAM" id="SSF55729">
    <property type="entry name" value="Acyl-CoA N-acyltransferases (Nat)"/>
    <property type="match status" value="1"/>
</dbReference>
<dbReference type="FunFam" id="3.40.630.30:FF:000064">
    <property type="entry name" value="GNAT family acetyltransferase"/>
    <property type="match status" value="1"/>
</dbReference>
<dbReference type="InterPro" id="IPR051016">
    <property type="entry name" value="Diverse_Substrate_AcTransf"/>
</dbReference>
<proteinExistence type="inferred from homology"/>